<keyword evidence="8 13" id="KW-0067">ATP-binding</keyword>
<dbReference type="PANTHER" id="PTHR43326">
    <property type="entry name" value="METHIONYL-TRNA SYNTHETASE"/>
    <property type="match status" value="1"/>
</dbReference>
<reference evidence="16 17" key="1">
    <citation type="submission" date="2019-07" db="EMBL/GenBank/DDBJ databases">
        <authorList>
            <person name="Cremers G."/>
        </authorList>
    </citation>
    <scope>NUCLEOTIDE SEQUENCE [LARGE SCALE GENOMIC DNA]</scope>
</reference>
<dbReference type="InterPro" id="IPR014729">
    <property type="entry name" value="Rossmann-like_a/b/a_fold"/>
</dbReference>
<evidence type="ECO:0000256" key="7">
    <source>
        <dbReference type="ARBA" id="ARBA00022741"/>
    </source>
</evidence>
<sequence length="680" mass="76057">MSDKIFYLTTPIYYVNATPHLGHAYTTILADTMARFQKLRLGPDRVYFLTGTDEHGDKIVQAAAQGGESPQAYVDRISGIFQATWTQLGLAPNQFIRTTSEPHKLAVQRFLQQIYDAGDIYFGEYGGHYCLGCERFYTEKELVEGKCPDHQTIPSFIKEQNYFFRMGKYQEWLIDHIHRHPDFIRPERFRNEVLSFLKEPLEDLCISRPAARLTWGIPLPFDDRYVTYVWFDALINYISALGWPDGDAFRRFWPAAQHMIAKDILKPHAIYWPTMLKAAGLPPYRHLNVHGYWKIEEAKMSKSRGSVVRPLDLADQYGIDAFRYFMLREMTFGLDAAFSEEALVARLNADLANDLGNLYSRVLKLIQRYYGGVINQLPDDGELAGAGRAAVADVIAAMERFAFSEALAAIWNLISATNKYLVANEPWKHDPADARTKAVLATAAETLRAIATLLLPFLPQSAERMLRGLGVPESTTPIRLEDAYPSPSRIESHEWRVHEVPSLFPRIQATAAKPPLRSSPSPSPSPPNGGEGLIIKASTPHPEGTRAARGTETTSSPQRGGEDRGEGGGENAEPITIEEFRRVDLRVAEVIAAEAIKGSRKLVKLRVRLNDEERTVVAGLKEHYPPETWAGKRIILVANLKPTSLMGVTSQGMVLAAEDDTGRIVLLTSETPVPSGAKIR</sequence>
<comment type="caution">
    <text evidence="13">Lacks conserved residue(s) required for the propagation of feature annotation.</text>
</comment>
<dbReference type="GO" id="GO:0005524">
    <property type="term" value="F:ATP binding"/>
    <property type="evidence" value="ECO:0007669"/>
    <property type="project" value="UniProtKB-UniRule"/>
</dbReference>
<dbReference type="Gene3D" id="2.170.220.10">
    <property type="match status" value="1"/>
</dbReference>
<dbReference type="InterPro" id="IPR004495">
    <property type="entry name" value="Met-tRNA-synth_bsu_C"/>
</dbReference>
<dbReference type="Proteomes" id="UP000334340">
    <property type="component" value="Unassembled WGS sequence"/>
</dbReference>
<feature type="binding site" evidence="13">
    <location>
        <position position="150"/>
    </location>
    <ligand>
        <name>Zn(2+)</name>
        <dbReference type="ChEBI" id="CHEBI:29105"/>
    </ligand>
</feature>
<dbReference type="InterPro" id="IPR023457">
    <property type="entry name" value="Met-tRNA_synth_2"/>
</dbReference>
<keyword evidence="10 13" id="KW-0648">Protein biosynthesis</keyword>
<keyword evidence="7 13" id="KW-0547">Nucleotide-binding</keyword>
<dbReference type="PRINTS" id="PR01041">
    <property type="entry name" value="TRNASYNTHMET"/>
</dbReference>
<keyword evidence="17" id="KW-1185">Reference proteome</keyword>
<dbReference type="Pfam" id="PF01588">
    <property type="entry name" value="tRNA_bind"/>
    <property type="match status" value="1"/>
</dbReference>
<dbReference type="CDD" id="cd02800">
    <property type="entry name" value="tRNA_bind_EcMetRS_like"/>
    <property type="match status" value="1"/>
</dbReference>
<evidence type="ECO:0000256" key="6">
    <source>
        <dbReference type="ARBA" id="ARBA00022598"/>
    </source>
</evidence>
<evidence type="ECO:0000259" key="15">
    <source>
        <dbReference type="PROSITE" id="PS50886"/>
    </source>
</evidence>
<evidence type="ECO:0000256" key="3">
    <source>
        <dbReference type="ARBA" id="ARBA00011738"/>
    </source>
</evidence>
<comment type="function">
    <text evidence="1 13">Is required not only for elongation of protein synthesis but also for the initiation of all mRNA translation through initiator tRNA(fMet) aminoacylation.</text>
</comment>
<dbReference type="AlphaFoldDB" id="A0A564ZEY2"/>
<accession>A0A564ZEY2</accession>
<keyword evidence="9 13" id="KW-0694">RNA-binding</keyword>
<dbReference type="EMBL" id="CABIKM010000002">
    <property type="protein sequence ID" value="VUZ83814.1"/>
    <property type="molecule type" value="Genomic_DNA"/>
</dbReference>
<dbReference type="NCBIfam" id="TIGR00399">
    <property type="entry name" value="metG_C_term"/>
    <property type="match status" value="1"/>
</dbReference>
<evidence type="ECO:0000256" key="1">
    <source>
        <dbReference type="ARBA" id="ARBA00003314"/>
    </source>
</evidence>
<dbReference type="Pfam" id="PF09334">
    <property type="entry name" value="tRNA-synt_1g"/>
    <property type="match status" value="2"/>
</dbReference>
<dbReference type="InterPro" id="IPR002547">
    <property type="entry name" value="tRNA-bd_dom"/>
</dbReference>
<evidence type="ECO:0000256" key="10">
    <source>
        <dbReference type="ARBA" id="ARBA00022917"/>
    </source>
</evidence>
<keyword evidence="4 13" id="KW-0963">Cytoplasm</keyword>
<evidence type="ECO:0000256" key="14">
    <source>
        <dbReference type="SAM" id="MobiDB-lite"/>
    </source>
</evidence>
<dbReference type="GO" id="GO:0005737">
    <property type="term" value="C:cytoplasm"/>
    <property type="evidence" value="ECO:0007669"/>
    <property type="project" value="UniProtKB-SubCell"/>
</dbReference>
<dbReference type="NCBIfam" id="NF008900">
    <property type="entry name" value="PRK12267.1"/>
    <property type="match status" value="1"/>
</dbReference>
<evidence type="ECO:0000256" key="11">
    <source>
        <dbReference type="ARBA" id="ARBA00023146"/>
    </source>
</evidence>
<proteinExistence type="inferred from homology"/>
<dbReference type="GO" id="GO:0046872">
    <property type="term" value="F:metal ion binding"/>
    <property type="evidence" value="ECO:0007669"/>
    <property type="project" value="UniProtKB-KW"/>
</dbReference>
<dbReference type="Gene3D" id="1.10.730.10">
    <property type="entry name" value="Isoleucyl-tRNA Synthetase, Domain 1"/>
    <property type="match status" value="1"/>
</dbReference>
<comment type="cofactor">
    <cofactor evidence="13">
        <name>Zn(2+)</name>
        <dbReference type="ChEBI" id="CHEBI:29105"/>
    </cofactor>
    <text evidence="13">Binds 1 zinc ion per subunit.</text>
</comment>
<comment type="subcellular location">
    <subcellularLocation>
        <location evidence="2 13">Cytoplasm</location>
    </subcellularLocation>
</comment>
<feature type="binding site" evidence="13">
    <location>
        <position position="130"/>
    </location>
    <ligand>
        <name>Zn(2+)</name>
        <dbReference type="ChEBI" id="CHEBI:29105"/>
    </ligand>
</feature>
<keyword evidence="11 13" id="KW-0030">Aminoacyl-tRNA synthetase</keyword>
<protein>
    <recommendedName>
        <fullName evidence="13">Methionine--tRNA ligase</fullName>
        <ecNumber evidence="13">6.1.1.10</ecNumber>
    </recommendedName>
    <alternativeName>
        <fullName evidence="13">Methionyl-tRNA synthetase</fullName>
        <shortName evidence="13">MetRS</shortName>
    </alternativeName>
</protein>
<dbReference type="GO" id="GO:0006431">
    <property type="term" value="P:methionyl-tRNA aminoacylation"/>
    <property type="evidence" value="ECO:0007669"/>
    <property type="project" value="UniProtKB-UniRule"/>
</dbReference>
<evidence type="ECO:0000256" key="8">
    <source>
        <dbReference type="ARBA" id="ARBA00022840"/>
    </source>
</evidence>
<dbReference type="InterPro" id="IPR015413">
    <property type="entry name" value="Methionyl/Leucyl_tRNA_Synth"/>
</dbReference>
<feature type="short sequence motif" description="'HIGH' region" evidence="13">
    <location>
        <begin position="13"/>
        <end position="23"/>
    </location>
</feature>
<evidence type="ECO:0000256" key="5">
    <source>
        <dbReference type="ARBA" id="ARBA00022555"/>
    </source>
</evidence>
<dbReference type="InterPro" id="IPR009080">
    <property type="entry name" value="tRNAsynth_Ia_anticodon-bd"/>
</dbReference>
<dbReference type="CDD" id="cd07957">
    <property type="entry name" value="Anticodon_Ia_Met"/>
    <property type="match status" value="1"/>
</dbReference>
<keyword evidence="6 13" id="KW-0436">Ligase</keyword>
<keyword evidence="13" id="KW-0862">Zinc</keyword>
<dbReference type="SUPFAM" id="SSF47323">
    <property type="entry name" value="Anticodon-binding domain of a subclass of class I aminoacyl-tRNA synthetases"/>
    <property type="match status" value="1"/>
</dbReference>
<dbReference type="Gene3D" id="3.40.50.620">
    <property type="entry name" value="HUPs"/>
    <property type="match status" value="1"/>
</dbReference>
<dbReference type="CDD" id="cd00814">
    <property type="entry name" value="MetRS_core"/>
    <property type="match status" value="1"/>
</dbReference>
<evidence type="ECO:0000256" key="2">
    <source>
        <dbReference type="ARBA" id="ARBA00004496"/>
    </source>
</evidence>
<keyword evidence="5 13" id="KW-0820">tRNA-binding</keyword>
<dbReference type="SUPFAM" id="SSF52374">
    <property type="entry name" value="Nucleotidylyl transferase"/>
    <property type="match status" value="1"/>
</dbReference>
<feature type="binding site" evidence="13">
    <location>
        <position position="133"/>
    </location>
    <ligand>
        <name>Zn(2+)</name>
        <dbReference type="ChEBI" id="CHEBI:29105"/>
    </ligand>
</feature>
<evidence type="ECO:0000256" key="4">
    <source>
        <dbReference type="ARBA" id="ARBA00022490"/>
    </source>
</evidence>
<dbReference type="InterPro" id="IPR041872">
    <property type="entry name" value="Anticodon_Met"/>
</dbReference>
<evidence type="ECO:0000256" key="12">
    <source>
        <dbReference type="ARBA" id="ARBA00047364"/>
    </source>
</evidence>
<evidence type="ECO:0000313" key="16">
    <source>
        <dbReference type="EMBL" id="VUZ83814.1"/>
    </source>
</evidence>
<keyword evidence="13" id="KW-0479">Metal-binding</keyword>
<dbReference type="InterPro" id="IPR033911">
    <property type="entry name" value="MetRS_core"/>
</dbReference>
<evidence type="ECO:0000256" key="9">
    <source>
        <dbReference type="ARBA" id="ARBA00022884"/>
    </source>
</evidence>
<dbReference type="SUPFAM" id="SSF50249">
    <property type="entry name" value="Nucleic acid-binding proteins"/>
    <property type="match status" value="1"/>
</dbReference>
<dbReference type="FunFam" id="2.40.50.140:FF:000042">
    <property type="entry name" value="Methionine--tRNA ligase"/>
    <property type="match status" value="1"/>
</dbReference>
<dbReference type="GO" id="GO:0004825">
    <property type="term" value="F:methionine-tRNA ligase activity"/>
    <property type="evidence" value="ECO:0007669"/>
    <property type="project" value="UniProtKB-UniRule"/>
</dbReference>
<dbReference type="PROSITE" id="PS50886">
    <property type="entry name" value="TRBD"/>
    <property type="match status" value="1"/>
</dbReference>
<feature type="domain" description="TRNA-binding" evidence="15">
    <location>
        <begin position="579"/>
        <end position="680"/>
    </location>
</feature>
<feature type="short sequence motif" description="'KMSKS' region" evidence="13">
    <location>
        <begin position="299"/>
        <end position="303"/>
    </location>
</feature>
<dbReference type="EC" id="6.1.1.10" evidence="13"/>
<comment type="subunit">
    <text evidence="3 13">Homodimer.</text>
</comment>
<feature type="region of interest" description="Disordered" evidence="14">
    <location>
        <begin position="512"/>
        <end position="575"/>
    </location>
</feature>
<dbReference type="Gene3D" id="2.40.50.140">
    <property type="entry name" value="Nucleic acid-binding proteins"/>
    <property type="match status" value="1"/>
</dbReference>
<gene>
    <name evidence="13" type="primary">metG</name>
    <name evidence="16" type="ORF">MELA_00172</name>
</gene>
<name>A0A564ZEY2_9BACT</name>
<dbReference type="Pfam" id="PF08264">
    <property type="entry name" value="Anticodon_1"/>
    <property type="match status" value="1"/>
</dbReference>
<dbReference type="FunFam" id="2.170.220.10:FF:000003">
    <property type="entry name" value="Methionine--tRNA ligase"/>
    <property type="match status" value="1"/>
</dbReference>
<dbReference type="InterPro" id="IPR013155">
    <property type="entry name" value="M/V/L/I-tRNA-synth_anticd-bd"/>
</dbReference>
<feature type="binding site" evidence="13">
    <location>
        <position position="147"/>
    </location>
    <ligand>
        <name>Zn(2+)</name>
        <dbReference type="ChEBI" id="CHEBI:29105"/>
    </ligand>
</feature>
<dbReference type="GO" id="GO:0000049">
    <property type="term" value="F:tRNA binding"/>
    <property type="evidence" value="ECO:0007669"/>
    <property type="project" value="UniProtKB-UniRule"/>
</dbReference>
<comment type="catalytic activity">
    <reaction evidence="12 13">
        <text>tRNA(Met) + L-methionine + ATP = L-methionyl-tRNA(Met) + AMP + diphosphate</text>
        <dbReference type="Rhea" id="RHEA:13481"/>
        <dbReference type="Rhea" id="RHEA-COMP:9667"/>
        <dbReference type="Rhea" id="RHEA-COMP:9698"/>
        <dbReference type="ChEBI" id="CHEBI:30616"/>
        <dbReference type="ChEBI" id="CHEBI:33019"/>
        <dbReference type="ChEBI" id="CHEBI:57844"/>
        <dbReference type="ChEBI" id="CHEBI:78442"/>
        <dbReference type="ChEBI" id="CHEBI:78530"/>
        <dbReference type="ChEBI" id="CHEBI:456215"/>
        <dbReference type="EC" id="6.1.1.10"/>
    </reaction>
</comment>
<dbReference type="HAMAP" id="MF_01228">
    <property type="entry name" value="Met_tRNA_synth_type2"/>
    <property type="match status" value="1"/>
</dbReference>
<dbReference type="InterPro" id="IPR012340">
    <property type="entry name" value="NA-bd_OB-fold"/>
</dbReference>
<evidence type="ECO:0000256" key="13">
    <source>
        <dbReference type="HAMAP-Rule" id="MF_01228"/>
    </source>
</evidence>
<organism evidence="16 17">
    <name type="scientific">Candidatus Methylomirabilis lanthanidiphila</name>
    <dbReference type="NCBI Taxonomy" id="2211376"/>
    <lineage>
        <taxon>Bacteria</taxon>
        <taxon>Candidatus Methylomirabilota</taxon>
        <taxon>Candidatus Methylomirabilia</taxon>
        <taxon>Candidatus Methylomirabilales</taxon>
        <taxon>Candidatus Methylomirabilaceae</taxon>
        <taxon>Candidatus Methylomirabilis</taxon>
    </lineage>
</organism>
<dbReference type="PANTHER" id="PTHR43326:SF1">
    <property type="entry name" value="METHIONINE--TRNA LIGASE, MITOCHONDRIAL"/>
    <property type="match status" value="1"/>
</dbReference>
<evidence type="ECO:0000313" key="17">
    <source>
        <dbReference type="Proteomes" id="UP000334340"/>
    </source>
</evidence>
<comment type="similarity">
    <text evidence="13">Belongs to the class-I aminoacyl-tRNA synthetase family. MetG type 2A subfamily.</text>
</comment>